<protein>
    <recommendedName>
        <fullName evidence="4">Glycoside hydrolase family 93 protein</fullName>
    </recommendedName>
</protein>
<gene>
    <name evidence="2" type="ORF">FE257_006529</name>
</gene>
<evidence type="ECO:0000313" key="2">
    <source>
        <dbReference type="EMBL" id="KAF9894641.1"/>
    </source>
</evidence>
<feature type="chain" id="PRO_5042187552" description="Glycoside hydrolase family 93 protein" evidence="1">
    <location>
        <begin position="22"/>
        <end position="380"/>
    </location>
</feature>
<organism evidence="2 3">
    <name type="scientific">Aspergillus nanangensis</name>
    <dbReference type="NCBI Taxonomy" id="2582783"/>
    <lineage>
        <taxon>Eukaryota</taxon>
        <taxon>Fungi</taxon>
        <taxon>Dikarya</taxon>
        <taxon>Ascomycota</taxon>
        <taxon>Pezizomycotina</taxon>
        <taxon>Eurotiomycetes</taxon>
        <taxon>Eurotiomycetidae</taxon>
        <taxon>Eurotiales</taxon>
        <taxon>Aspergillaceae</taxon>
        <taxon>Aspergillus</taxon>
        <taxon>Aspergillus subgen. Circumdati</taxon>
    </lineage>
</organism>
<dbReference type="Proteomes" id="UP001194746">
    <property type="component" value="Unassembled WGS sequence"/>
</dbReference>
<dbReference type="SUPFAM" id="SSF50939">
    <property type="entry name" value="Sialidases"/>
    <property type="match status" value="1"/>
</dbReference>
<dbReference type="PANTHER" id="PTHR38792">
    <property type="entry name" value="BNR/ASP-BOX REPEAT DOMAIN PROTEIN (AFU_ORTHOLOGUE AFUA_7G06430)-RELATED"/>
    <property type="match status" value="1"/>
</dbReference>
<evidence type="ECO:0008006" key="4">
    <source>
        <dbReference type="Google" id="ProtNLM"/>
    </source>
</evidence>
<evidence type="ECO:0000313" key="3">
    <source>
        <dbReference type="Proteomes" id="UP001194746"/>
    </source>
</evidence>
<comment type="caution">
    <text evidence="2">The sequence shown here is derived from an EMBL/GenBank/DDBJ whole genome shotgun (WGS) entry which is preliminary data.</text>
</comment>
<dbReference type="AlphaFoldDB" id="A0AAD4GZ64"/>
<accession>A0AAD4GZ64</accession>
<dbReference type="Gene3D" id="2.120.10.10">
    <property type="match status" value="1"/>
</dbReference>
<keyword evidence="3" id="KW-1185">Reference proteome</keyword>
<dbReference type="InterPro" id="IPR036278">
    <property type="entry name" value="Sialidase_sf"/>
</dbReference>
<keyword evidence="1" id="KW-0732">Signal</keyword>
<reference evidence="2" key="2">
    <citation type="submission" date="2020-02" db="EMBL/GenBank/DDBJ databases">
        <authorList>
            <person name="Gilchrist C.L.M."/>
            <person name="Chooi Y.-H."/>
        </authorList>
    </citation>
    <scope>NUCLEOTIDE SEQUENCE</scope>
    <source>
        <strain evidence="2">MST-FP2251</strain>
    </source>
</reference>
<sequence>MKLSSILACSLSTCMIDLSGAVPTPFTDFTNSIIWYPAADAVSWHTLYARPLQLPDESLIITWENYPLEPPLVNHPILRSVDGGATWTNYSAINDQVNGWGMRFQPFLYTLPQQLGDFPAGTILASGVSSPSNLTGGVYIELYASVDNAQTFDFVSHIAWGAGPQRVSDGSFALWEPFLTVYENQLVCFFSDSRDPSHSQKLSYATSSDLRTWSDEVDAVVYQTYEDRPGMPTVAYIATTGRYILTYEYCGAEGCGIFYRLSTSPLTFSDAGDNIVSPAGTVPSSLGGNPYMIWTEHPDQTDGSGLLILSAGGQEEVYLNDDAAGATSWRPADVGMWSAYSRGLSIISVNGRKKLQFANGGNMGDPNDNSIATGIVEVPT</sequence>
<dbReference type="PANTHER" id="PTHR38792:SF3">
    <property type="entry name" value="BNR_ASP-BOX REPEAT DOMAIN PROTEIN (AFU_ORTHOLOGUE AFUA_7G06430)-RELATED"/>
    <property type="match status" value="1"/>
</dbReference>
<proteinExistence type="predicted"/>
<reference evidence="2" key="1">
    <citation type="journal article" date="2019" name="Beilstein J. Org. Chem.">
        <title>Nanangenines: drimane sesquiterpenoids as the dominant metabolite cohort of a novel Australian fungus, Aspergillus nanangensis.</title>
        <authorList>
            <person name="Lacey H.J."/>
            <person name="Gilchrist C.L.M."/>
            <person name="Crombie A."/>
            <person name="Kalaitzis J.A."/>
            <person name="Vuong D."/>
            <person name="Rutledge P.J."/>
            <person name="Turner P."/>
            <person name="Pitt J.I."/>
            <person name="Lacey E."/>
            <person name="Chooi Y.H."/>
            <person name="Piggott A.M."/>
        </authorList>
    </citation>
    <scope>NUCLEOTIDE SEQUENCE</scope>
    <source>
        <strain evidence="2">MST-FP2251</strain>
    </source>
</reference>
<evidence type="ECO:0000256" key="1">
    <source>
        <dbReference type="SAM" id="SignalP"/>
    </source>
</evidence>
<feature type="signal peptide" evidence="1">
    <location>
        <begin position="1"/>
        <end position="21"/>
    </location>
</feature>
<name>A0AAD4GZ64_ASPNN</name>
<dbReference type="EMBL" id="VCAU01000003">
    <property type="protein sequence ID" value="KAF9894641.1"/>
    <property type="molecule type" value="Genomic_DNA"/>
</dbReference>